<dbReference type="AlphaFoldDB" id="A0A6M3KQJ5"/>
<name>A0A6M3KQJ5_9ZZZZ</name>
<feature type="compositionally biased region" description="Polar residues" evidence="1">
    <location>
        <begin position="150"/>
        <end position="166"/>
    </location>
</feature>
<dbReference type="EMBL" id="MT142527">
    <property type="protein sequence ID" value="QJA84329.1"/>
    <property type="molecule type" value="Genomic_DNA"/>
</dbReference>
<feature type="region of interest" description="Disordered" evidence="1">
    <location>
        <begin position="138"/>
        <end position="177"/>
    </location>
</feature>
<protein>
    <submittedName>
        <fullName evidence="2">Uncharacterized protein</fullName>
    </submittedName>
</protein>
<sequence length="177" mass="19746">MDDTTMLSIGSGIAQGLEKAATNLVNLQMARHKIGKEDELFKLQKKEAELKIKKMELIDFDPDHIIAEREKVKTESAAAKALTELRTAQIKSKEKEERLKFDQFKKEAQLLNAYQKGKLSVAPGETFRYGKLGISAQKQKQEDDDFLNDKSGNSIPAGSANPNANNELDDFLSGFTQ</sequence>
<reference evidence="2" key="1">
    <citation type="submission" date="2020-03" db="EMBL/GenBank/DDBJ databases">
        <title>The deep terrestrial virosphere.</title>
        <authorList>
            <person name="Holmfeldt K."/>
            <person name="Nilsson E."/>
            <person name="Simone D."/>
            <person name="Lopez-Fernandez M."/>
            <person name="Wu X."/>
            <person name="de Brujin I."/>
            <person name="Lundin D."/>
            <person name="Andersson A."/>
            <person name="Bertilsson S."/>
            <person name="Dopson M."/>
        </authorList>
    </citation>
    <scope>NUCLEOTIDE SEQUENCE</scope>
    <source>
        <strain evidence="2">MM415A00210</strain>
    </source>
</reference>
<organism evidence="2">
    <name type="scientific">viral metagenome</name>
    <dbReference type="NCBI Taxonomy" id="1070528"/>
    <lineage>
        <taxon>unclassified sequences</taxon>
        <taxon>metagenomes</taxon>
        <taxon>organismal metagenomes</taxon>
    </lineage>
</organism>
<accession>A0A6M3KQJ5</accession>
<evidence type="ECO:0000313" key="2">
    <source>
        <dbReference type="EMBL" id="QJA84329.1"/>
    </source>
</evidence>
<evidence type="ECO:0000256" key="1">
    <source>
        <dbReference type="SAM" id="MobiDB-lite"/>
    </source>
</evidence>
<proteinExistence type="predicted"/>
<gene>
    <name evidence="2" type="ORF">MM415A00210_0054</name>
</gene>